<dbReference type="EMBL" id="CVRI01000043">
    <property type="protein sequence ID" value="CRK96349.1"/>
    <property type="molecule type" value="Genomic_DNA"/>
</dbReference>
<dbReference type="InterPro" id="IPR005061">
    <property type="entry name" value="Ist1"/>
</dbReference>
<accession>A0A1J1I7T4</accession>
<dbReference type="GO" id="GO:0008234">
    <property type="term" value="F:cysteine-type peptidase activity"/>
    <property type="evidence" value="ECO:0007669"/>
    <property type="project" value="InterPro"/>
</dbReference>
<dbReference type="Pfam" id="PF02902">
    <property type="entry name" value="Peptidase_C48"/>
    <property type="match status" value="1"/>
</dbReference>
<feature type="coiled-coil region" evidence="20">
    <location>
        <begin position="2700"/>
        <end position="2878"/>
    </location>
</feature>
<feature type="region of interest" description="Disordered" evidence="21">
    <location>
        <begin position="1394"/>
        <end position="1420"/>
    </location>
</feature>
<feature type="compositionally biased region" description="Low complexity" evidence="21">
    <location>
        <begin position="973"/>
        <end position="987"/>
    </location>
</feature>
<comment type="subunit">
    <text evidence="19">Interacts with CHMP1A, CHMP1B, VPS4A and VTA1. Interacts with SPAST, STAMBP, and USP8. May interact with VPS37B. May associate with the ESCRT-I complex. Interacts with MITD1, in competition with VSP4. Interacts with SPART (via MIT domain); leading to the recruitment of SPART to midbodies. Interacts with SPAST.</text>
</comment>
<evidence type="ECO:0000256" key="5">
    <source>
        <dbReference type="ARBA" id="ARBA00005234"/>
    </source>
</evidence>
<dbReference type="Pfam" id="PF09755">
    <property type="entry name" value="DUF2046"/>
    <property type="match status" value="2"/>
</dbReference>
<keyword evidence="10" id="KW-0132">Cell division</keyword>
<dbReference type="SUPFAM" id="SSF54001">
    <property type="entry name" value="Cysteine proteinases"/>
    <property type="match status" value="1"/>
</dbReference>
<gene>
    <name evidence="23" type="ORF">CLUMA_CG009766</name>
</gene>
<keyword evidence="16" id="KW-0968">Cytoplasmic vesicle</keyword>
<feature type="compositionally biased region" description="Polar residues" evidence="21">
    <location>
        <begin position="1185"/>
        <end position="1197"/>
    </location>
</feature>
<keyword evidence="20" id="KW-0175">Coiled coil</keyword>
<dbReference type="OrthoDB" id="78858at2759"/>
<evidence type="ECO:0000259" key="22">
    <source>
        <dbReference type="PROSITE" id="PS50600"/>
    </source>
</evidence>
<evidence type="ECO:0000313" key="23">
    <source>
        <dbReference type="EMBL" id="CRK96349.1"/>
    </source>
</evidence>
<dbReference type="Pfam" id="PF03398">
    <property type="entry name" value="Ist1"/>
    <property type="match status" value="1"/>
</dbReference>
<dbReference type="GO" id="GO:0005635">
    <property type="term" value="C:nuclear envelope"/>
    <property type="evidence" value="ECO:0007669"/>
    <property type="project" value="UniProtKB-SubCell"/>
</dbReference>
<feature type="region of interest" description="Disordered" evidence="21">
    <location>
        <begin position="793"/>
        <end position="812"/>
    </location>
</feature>
<feature type="compositionally biased region" description="Polar residues" evidence="21">
    <location>
        <begin position="1263"/>
        <end position="1273"/>
    </location>
</feature>
<dbReference type="GO" id="GO:0015031">
    <property type="term" value="P:protein transport"/>
    <property type="evidence" value="ECO:0007669"/>
    <property type="project" value="InterPro"/>
</dbReference>
<feature type="region of interest" description="Disordered" evidence="21">
    <location>
        <begin position="3055"/>
        <end position="3114"/>
    </location>
</feature>
<keyword evidence="9" id="KW-0597">Phosphoprotein</keyword>
<feature type="region of interest" description="Disordered" evidence="21">
    <location>
        <begin position="973"/>
        <end position="999"/>
    </location>
</feature>
<dbReference type="Proteomes" id="UP000183832">
    <property type="component" value="Unassembled WGS sequence"/>
</dbReference>
<dbReference type="FunFam" id="1.20.1260.60:FF:000001">
    <property type="entry name" value="IST1 homolog isoform X1"/>
    <property type="match status" value="1"/>
</dbReference>
<feature type="compositionally biased region" description="Low complexity" evidence="21">
    <location>
        <begin position="1394"/>
        <end position="1408"/>
    </location>
</feature>
<dbReference type="PROSITE" id="PS50600">
    <property type="entry name" value="ULP_PROTEASE"/>
    <property type="match status" value="1"/>
</dbReference>
<feature type="compositionally biased region" description="Low complexity" evidence="21">
    <location>
        <begin position="2346"/>
        <end position="2370"/>
    </location>
</feature>
<feature type="region of interest" description="Disordered" evidence="21">
    <location>
        <begin position="1080"/>
        <end position="1156"/>
    </location>
</feature>
<organism evidence="23 24">
    <name type="scientific">Clunio marinus</name>
    <dbReference type="NCBI Taxonomy" id="568069"/>
    <lineage>
        <taxon>Eukaryota</taxon>
        <taxon>Metazoa</taxon>
        <taxon>Ecdysozoa</taxon>
        <taxon>Arthropoda</taxon>
        <taxon>Hexapoda</taxon>
        <taxon>Insecta</taxon>
        <taxon>Pterygota</taxon>
        <taxon>Neoptera</taxon>
        <taxon>Endopterygota</taxon>
        <taxon>Diptera</taxon>
        <taxon>Nematocera</taxon>
        <taxon>Chironomoidea</taxon>
        <taxon>Chironomidae</taxon>
        <taxon>Clunio</taxon>
    </lineage>
</organism>
<feature type="compositionally biased region" description="Acidic residues" evidence="21">
    <location>
        <begin position="1957"/>
        <end position="1983"/>
    </location>
</feature>
<feature type="compositionally biased region" description="Low complexity" evidence="21">
    <location>
        <begin position="1175"/>
        <end position="1184"/>
    </location>
</feature>
<evidence type="ECO:0000256" key="16">
    <source>
        <dbReference type="ARBA" id="ARBA00023329"/>
    </source>
</evidence>
<feature type="coiled-coil region" evidence="20">
    <location>
        <begin position="2903"/>
        <end position="2937"/>
    </location>
</feature>
<evidence type="ECO:0000256" key="12">
    <source>
        <dbReference type="ARBA" id="ARBA00022801"/>
    </source>
</evidence>
<dbReference type="STRING" id="568069.A0A1J1I7T4"/>
<feature type="compositionally biased region" description="Polar residues" evidence="21">
    <location>
        <begin position="665"/>
        <end position="682"/>
    </location>
</feature>
<evidence type="ECO:0000256" key="10">
    <source>
        <dbReference type="ARBA" id="ARBA00022618"/>
    </source>
</evidence>
<dbReference type="GO" id="GO:0006508">
    <property type="term" value="P:proteolysis"/>
    <property type="evidence" value="ECO:0007669"/>
    <property type="project" value="UniProtKB-KW"/>
</dbReference>
<dbReference type="InterPro" id="IPR042277">
    <property type="entry name" value="IST1-like"/>
</dbReference>
<feature type="domain" description="Ubiquitin-like protease family profile" evidence="22">
    <location>
        <begin position="1801"/>
        <end position="2066"/>
    </location>
</feature>
<comment type="subcellular location">
    <subcellularLocation>
        <location evidence="3">Cytoplasm</location>
        <location evidence="3">Cytoskeleton</location>
        <location evidence="3">Microtubule organizing center</location>
        <location evidence="3">Centrosome</location>
    </subcellularLocation>
    <subcellularLocation>
        <location evidence="4">Cytoplasmic vesicle</location>
    </subcellularLocation>
    <subcellularLocation>
        <location evidence="1">Midbody</location>
    </subcellularLocation>
    <subcellularLocation>
        <location evidence="2">Nucleus envelope</location>
    </subcellularLocation>
</comment>
<keyword evidence="14" id="KW-0539">Nucleus</keyword>
<evidence type="ECO:0000256" key="7">
    <source>
        <dbReference type="ARBA" id="ARBA00014513"/>
    </source>
</evidence>
<feature type="compositionally biased region" description="Low complexity" evidence="21">
    <location>
        <begin position="3055"/>
        <end position="3094"/>
    </location>
</feature>
<feature type="region of interest" description="Disordered" evidence="21">
    <location>
        <begin position="654"/>
        <end position="682"/>
    </location>
</feature>
<evidence type="ECO:0000313" key="24">
    <source>
        <dbReference type="Proteomes" id="UP000183832"/>
    </source>
</evidence>
<keyword evidence="13" id="KW-0206">Cytoskeleton</keyword>
<dbReference type="GO" id="GO:0051301">
    <property type="term" value="P:cell division"/>
    <property type="evidence" value="ECO:0007669"/>
    <property type="project" value="UniProtKB-KW"/>
</dbReference>
<evidence type="ECO:0000256" key="13">
    <source>
        <dbReference type="ARBA" id="ARBA00023212"/>
    </source>
</evidence>
<evidence type="ECO:0000256" key="17">
    <source>
        <dbReference type="ARBA" id="ARBA00032374"/>
    </source>
</evidence>
<evidence type="ECO:0000256" key="18">
    <source>
        <dbReference type="ARBA" id="ARBA00046124"/>
    </source>
</evidence>
<sequence length="3114" mass="351178">MFSSGPNYNKLKTNLRVCATRLKLLEKKKTETNQKARKEIADFLAINKPDRARIRVESIIREDYLIEAMEILEMFCDLILARFGLLTQLKELDEGISEAVSSIIWVAPRLQADCAELKVVSDMLQSKYGRPYADACRASVHPANVSEKLQHKMSIQAPPKLLVEKYLIEIAKIFNIDYEPDQSIMASDHHHRPEGFLIDLNDKNNLDGNIPPPPGPGFAAFPQPPPLPYMPPQPPGNVPFNYPYLPQNNIPFNYPGPQNNIPFNYPGPSNNNNNNGGGGVNESFHSVPSAPYSYNIPPNSSSQSQDSTEQSEKKDLNVNFLSGEIKHDSLPPPYSSISPDDNIQEQQIKIFIMDQQVFMDLETFNNIRHMQQQNSEVQQQFQPQGISIMSGGDQKSQDSSVLQSDNILYSPMKQNEQNQQFITQDDSMQNHFLIQSPSRTQQQPQVFYTTNISPQNHHNIIAQQAPQKLVLQAAPKVVVQRNTDLLQTPTNLPQIIDQQNQQTIQYHYSPQIDQQGQTQQLVIQQQSPQIKQTIYPQQGNQVVSQPHYFQLQPIQQQNIVPQGAKIVMQSGNQLRYSFIPKSQQQVQQIAVQNQQTGQIMQINQQPQIQQQSISGVRQFRPKMLGPNVRVRVGSPILQQQQQQQLQVQTSVIPQRVRSPRPRFTRPQQSPQTPVQSNNNQQIRPQTQQKMVYFLQTNADGTSVLLPHPQYANNTTQQSPQAIRVGQHKILMTSQTQQPQQQQQQQYQEEVTQQPQQHQGHNQTEGINAPTTSTFTPKKDGDCDDLEDSITATAISKSSRSEPPPLQPQSGNPISAEEYKKRAMQHQNSGRVGIVRPITATGNQLKTPTKNPALQVIRQRPSPRGQFQQPGLTQELEVSERESAKMLVILDNGEQRLITFTLPKETCTVQELLEQVGIQVGADSNIECIENPGSEIDYIVKVGNFASRDTTAMTKAAENHIRQQHQRQLIQNQRNSILQQQSQQQTSQPNDVAKAKSPDLPPPKYVAGFYAVCSSCGLSGADHAKCERCHRIFTEEPKTVRMPPNLTQNNQKIALQAIAGSTQTHKTITIARLTNQEKKDQIEALQKKHQITTAQKQTAGRGGRGGMTSTRGRGAPKGPRKTVAPEIVTLSSDDDDDSSEASKSKSNSMLKQQEKQVLKKSFEPEIVDDVVAVAQQPQQHQNHNQTEGINAPTTSTFTPKKDGDCDDLEDSITATAISKSSRSEPPPLQPQSGNPITAEENKKRAMQHQNSGRVGMVRPITATGNQLKTPTKNPAQVIRQRPSPRGQFQQPGLTQELEVSERERSKMLLILDNGEQRLITFSLPKETCTVQELLEQVGIQVGADSNIECIENPGSEIDYIVKVGNFASRDTTAMTKAAENHIRQQHQRQLIQNQRNSILQQQSQQQTSQPNDVAKAKSPDLPPPKYVAGFYAVCSSCGLSGADHAKCERCHRIFTEEPKTVRMPPNMTQNNQKIALQAIAGSTQTHKTITIARLTNQEKKDQIEALQKKHQITTAQKQTAGRGGRGGMTSTRGRGAPKGPRKTVAPEIVTLSSDDDDDSSEASKSKSNSMLKQQEKQVLKKSFEPEIVDDVVADTFERKSVTEFDGKEEKISTTISCRTIRIGSYKFDSKEKVNITNKGIQIVAPSLKDKDLVVLNIQQSEIIKVVTHYSKQLQIIFLYTKPSTARYIVEQLQLSTSSDNKMTHFSPLSPNEPQRKIVFLAENVTEENRSTIKSIYDTLILEEISNKDANEMLVRSTGIALMTSGHSSNNNSIVSNTNESSVTVQEIEIKKLFIYPPGRGGIPVTTNDYFCLASDVYLNDTIIDFYLKYLFDEVLTAEQRDRTYIFNSFFYTILTRVRKKEEQKLTAAQKRHSRVASWTKNVNIFDKDFIIIPINEQSHWFLAIICYPNLTEPHTMDTDQPIKLIPIQKRTHKKPAVQIGSTTITPLSKKEETIKVLDDEDERDEAEGDDSDLGSDLGSEEEEVIDNGQPVKVPCILIFDSLLGAPRNRVVATLRDYLTCEHRAKFPNQQPLRQYSKLNIFGNQVKVPQQNNFTDCGLFLLQYVEQFFKDPIKDFRIPIKLLVLQAAPKVVVQRNTDLLQTPTNLPQIIDQQNQQTIQYHYSPQIDQQGQTQQLVIQQQSPQIKQTIYPQQGNQVVSQPHYFQLQPIQQQNIVPQGAKIVMQSGNQLRYSFIPKSQQQVQQIAVQNQQTGQIMQINQQPQIQQQSISGVRQFRPKMLGPNVRVRVGSPILQQQQQQQLQVQTSVIPQRVRSPRPRFTRPQQSPQTPVQSNNNQQIRPQTQQKMVYFLQTNADGTSVLLPHPQYANNTTQQSPQAIRVGQHKILMTSQTQQPQQQQQQQYQEEVTQQPQQHQGHNQTEGINAPTTSTFTPKKDSDCDDLEDSITATAISKSSRSEPPPLQPQSGNPITAEENKKRAMQHQNSGRVGMVRPITATGNQLKTPTKNPTLQVIRQRPSPRGQFQQPGLTQELEVSERERSKMLLILDNGEQRLITFSLPKETCTVQELLEQVGIQVGADSNIECIENPALIKAAENYIRQQHQRQLIQNQRNSILQQSQLEVERREALCRHLSESESSLEMEEERIFNENVGLARTRTISSPVPHSPSSSRPLSPTRCYACGQLLSRRSERFIKPAIPLSNLWEPDSKEKTDTMDNSPCSQSESESSLDGNALNHSMAPPSPISREQLQKRIDSLNQQNKVLRVELDTYKIRVKQLQEENKTLRQASVNIQAKAEQEEEYISNTLLKKIQALKKEKETLAHHYEREEECLTNDLSRKLDQLRQEKCKLELTLEQEQECLVNKLMRKIEKLEAETLAKQTNLEQLRREMVELENTLEQEQEALVNKLWKRMDKLEAEKRSLQIRLDQPVSESAAMSQKQIQQNVNGDEASALTSHIQTLRSEVEKLRNNLAAAERESLEKTQHFAQEERHIREENMRLQRKLQLEVERREALCRHLSESESSLEMEEERIFNENVGLARTRTISSPVPHSPSSSRPLSPTRCYACGQLLSRRSERFIKPAIPLSNLGLNTSAPNVLATASLSSQNNNNNGANTGSNVSLSSLNNSLSSTSSSSTLPSQSSGHISGFVQPPSPMDTESGKD</sequence>
<evidence type="ECO:0000256" key="6">
    <source>
        <dbReference type="ARBA" id="ARBA00005536"/>
    </source>
</evidence>
<keyword evidence="15" id="KW-0131">Cell cycle</keyword>
<feature type="region of interest" description="Disordered" evidence="21">
    <location>
        <begin position="731"/>
        <end position="785"/>
    </location>
</feature>
<feature type="compositionally biased region" description="Polar residues" evidence="21">
    <location>
        <begin position="759"/>
        <end position="775"/>
    </location>
</feature>
<feature type="compositionally biased region" description="Low complexity" evidence="21">
    <location>
        <begin position="2672"/>
        <end position="2682"/>
    </location>
</feature>
<dbReference type="Gene3D" id="3.40.395.10">
    <property type="entry name" value="Adenoviral Proteinase, Chain A"/>
    <property type="match status" value="1"/>
</dbReference>
<comment type="similarity">
    <text evidence="5">Belongs to the peptidase C48 family.</text>
</comment>
<proteinExistence type="inferred from homology"/>
<reference evidence="23 24" key="1">
    <citation type="submission" date="2015-04" db="EMBL/GenBank/DDBJ databases">
        <authorList>
            <person name="Syromyatnikov M.Y."/>
            <person name="Popov V.N."/>
        </authorList>
    </citation>
    <scope>NUCLEOTIDE SEQUENCE [LARGE SCALE GENOMIC DNA]</scope>
</reference>
<feature type="region of interest" description="Disordered" evidence="21">
    <location>
        <begin position="2266"/>
        <end position="2294"/>
    </location>
</feature>
<evidence type="ECO:0000256" key="2">
    <source>
        <dbReference type="ARBA" id="ARBA00004259"/>
    </source>
</evidence>
<evidence type="ECO:0000256" key="11">
    <source>
        <dbReference type="ARBA" id="ARBA00022670"/>
    </source>
</evidence>
<feature type="region of interest" description="Disordered" evidence="21">
    <location>
        <begin position="1175"/>
        <end position="1250"/>
    </location>
</feature>
<evidence type="ECO:0000256" key="3">
    <source>
        <dbReference type="ARBA" id="ARBA00004300"/>
    </source>
</evidence>
<dbReference type="PANTHER" id="PTHR15276:SF0">
    <property type="entry name" value="COILED-COIL DOMAIN-CONTAINING PROTEIN 6"/>
    <property type="match status" value="1"/>
</dbReference>
<dbReference type="GO" id="GO:0005813">
    <property type="term" value="C:centrosome"/>
    <property type="evidence" value="ECO:0007669"/>
    <property type="project" value="UniProtKB-SubCell"/>
</dbReference>
<feature type="region of interest" description="Disordered" evidence="21">
    <location>
        <begin position="1501"/>
        <end position="1576"/>
    </location>
</feature>
<dbReference type="InterPro" id="IPR038765">
    <property type="entry name" value="Papain-like_cys_pep_sf"/>
</dbReference>
<evidence type="ECO:0000256" key="20">
    <source>
        <dbReference type="SAM" id="Coils"/>
    </source>
</evidence>
<feature type="region of interest" description="Disordered" evidence="21">
    <location>
        <begin position="255"/>
        <end position="313"/>
    </location>
</feature>
<evidence type="ECO:0000256" key="14">
    <source>
        <dbReference type="ARBA" id="ARBA00023242"/>
    </source>
</evidence>
<evidence type="ECO:0000256" key="9">
    <source>
        <dbReference type="ARBA" id="ARBA00022553"/>
    </source>
</evidence>
<keyword evidence="11" id="KW-0645">Protease</keyword>
<evidence type="ECO:0000256" key="4">
    <source>
        <dbReference type="ARBA" id="ARBA00004541"/>
    </source>
</evidence>
<feature type="compositionally biased region" description="Polar residues" evidence="21">
    <location>
        <begin position="2371"/>
        <end position="2387"/>
    </location>
</feature>
<feature type="compositionally biased region" description="Low complexity" evidence="21">
    <location>
        <begin position="2998"/>
        <end position="3013"/>
    </location>
</feature>
<feature type="region of interest" description="Disordered" evidence="21">
    <location>
        <begin position="2657"/>
        <end position="2699"/>
    </location>
</feature>
<name>A0A1J1I7T4_9DIPT</name>
<feature type="region of interest" description="Disordered" evidence="21">
    <location>
        <begin position="1953"/>
        <end position="1983"/>
    </location>
</feature>
<feature type="compositionally biased region" description="Low complexity" evidence="21">
    <location>
        <begin position="288"/>
        <end position="307"/>
    </location>
</feature>
<dbReference type="GO" id="GO:0030496">
    <property type="term" value="C:midbody"/>
    <property type="evidence" value="ECO:0007669"/>
    <property type="project" value="UniProtKB-SubCell"/>
</dbReference>
<keyword evidence="12" id="KW-0378">Hydrolase</keyword>
<comment type="similarity">
    <text evidence="6">Belongs to the IST1 family.</text>
</comment>
<evidence type="ECO:0000256" key="1">
    <source>
        <dbReference type="ARBA" id="ARBA00004214"/>
    </source>
</evidence>
<evidence type="ECO:0000256" key="21">
    <source>
        <dbReference type="SAM" id="MobiDB-lite"/>
    </source>
</evidence>
<feature type="compositionally biased region" description="Low complexity" evidence="21">
    <location>
        <begin position="734"/>
        <end position="758"/>
    </location>
</feature>
<feature type="region of interest" description="Disordered" evidence="21">
    <location>
        <begin position="2343"/>
        <end position="2439"/>
    </location>
</feature>
<protein>
    <recommendedName>
        <fullName evidence="7">IST1 homolog</fullName>
    </recommendedName>
    <alternativeName>
        <fullName evidence="17">Charged multivesicular body protein 8</fullName>
    </alternativeName>
</protein>
<dbReference type="PANTHER" id="PTHR15276">
    <property type="entry name" value="H4 D10S170 PROTEIN-RELATED"/>
    <property type="match status" value="1"/>
</dbReference>
<dbReference type="Gene3D" id="1.20.1260.60">
    <property type="entry name" value="Vacuolar protein sorting-associated protein Ist1"/>
    <property type="match status" value="1"/>
</dbReference>
<evidence type="ECO:0000256" key="8">
    <source>
        <dbReference type="ARBA" id="ARBA00022490"/>
    </source>
</evidence>
<dbReference type="GO" id="GO:0031410">
    <property type="term" value="C:cytoplasmic vesicle"/>
    <property type="evidence" value="ECO:0007669"/>
    <property type="project" value="UniProtKB-SubCell"/>
</dbReference>
<feature type="compositionally biased region" description="Polar residues" evidence="21">
    <location>
        <begin position="2277"/>
        <end position="2294"/>
    </location>
</feature>
<evidence type="ECO:0000256" key="19">
    <source>
        <dbReference type="ARBA" id="ARBA00046920"/>
    </source>
</evidence>
<feature type="region of interest" description="Disordered" evidence="21">
    <location>
        <begin position="1263"/>
        <end position="1291"/>
    </location>
</feature>
<evidence type="ECO:0000256" key="15">
    <source>
        <dbReference type="ARBA" id="ARBA00023306"/>
    </source>
</evidence>
<dbReference type="InterPro" id="IPR019152">
    <property type="entry name" value="DUF2046"/>
</dbReference>
<keyword evidence="24" id="KW-1185">Reference proteome</keyword>
<dbReference type="InterPro" id="IPR003653">
    <property type="entry name" value="Peptidase_C48_C"/>
</dbReference>
<feature type="region of interest" description="Disordered" evidence="21">
    <location>
        <begin position="2995"/>
        <end position="3015"/>
    </location>
</feature>
<keyword evidence="8" id="KW-0963">Cytoplasm</keyword>
<comment type="function">
    <text evidence="18">ESCRT-III-like protein involved in cytokinesis, nuclear envelope reassembly and endosomal tubulation. Is required for efficient abscission during cytokinesis. Involved in recruiting VPS4A and/or VPS4B to the midbody of dividing cells. During late anaphase, involved in nuclear envelope reassembly and mitotic spindle disassembly together with the ESCRT-III complex: IST1 acts by mediating the recruitment of SPAST to the nuclear membrane, leading to microtubule severing. Recruited to the reforming nuclear envelope (NE) during anaphase by LEMD2. Regulates early endosomal tubulation together with the ESCRT-III complex by mediating the recruitment of SPAST.</text>
</comment>